<name>A0AAV1B0X3_VICFA</name>
<evidence type="ECO:0000313" key="2">
    <source>
        <dbReference type="Proteomes" id="UP001157006"/>
    </source>
</evidence>
<dbReference type="AlphaFoldDB" id="A0AAV1B0X3"/>
<dbReference type="EMBL" id="OX451740">
    <property type="protein sequence ID" value="CAI8615069.1"/>
    <property type="molecule type" value="Genomic_DNA"/>
</dbReference>
<gene>
    <name evidence="1" type="ORF">VFH_V161160</name>
</gene>
<proteinExistence type="predicted"/>
<keyword evidence="2" id="KW-1185">Reference proteome</keyword>
<sequence length="131" mass="15787">MLKEEDMWDNSEERIKKYKALENQRKNLMKTKEVMWRQRSRALWLQDGDKNTTKKIHGKEDQRRRTNKISKLRDDEGRWWIEAVNTRTIHGIQIARKAPCISHLFFDDDCILFSRASVSEAYMILEILAKY</sequence>
<dbReference type="Proteomes" id="UP001157006">
    <property type="component" value="Chromosome 5"/>
</dbReference>
<organism evidence="1 2">
    <name type="scientific">Vicia faba</name>
    <name type="common">Broad bean</name>
    <name type="synonym">Faba vulgaris</name>
    <dbReference type="NCBI Taxonomy" id="3906"/>
    <lineage>
        <taxon>Eukaryota</taxon>
        <taxon>Viridiplantae</taxon>
        <taxon>Streptophyta</taxon>
        <taxon>Embryophyta</taxon>
        <taxon>Tracheophyta</taxon>
        <taxon>Spermatophyta</taxon>
        <taxon>Magnoliopsida</taxon>
        <taxon>eudicotyledons</taxon>
        <taxon>Gunneridae</taxon>
        <taxon>Pentapetalae</taxon>
        <taxon>rosids</taxon>
        <taxon>fabids</taxon>
        <taxon>Fabales</taxon>
        <taxon>Fabaceae</taxon>
        <taxon>Papilionoideae</taxon>
        <taxon>50 kb inversion clade</taxon>
        <taxon>NPAAA clade</taxon>
        <taxon>Hologalegina</taxon>
        <taxon>IRL clade</taxon>
        <taxon>Fabeae</taxon>
        <taxon>Vicia</taxon>
    </lineage>
</organism>
<reference evidence="1 2" key="1">
    <citation type="submission" date="2023-01" db="EMBL/GenBank/DDBJ databases">
        <authorList>
            <person name="Kreplak J."/>
        </authorList>
    </citation>
    <scope>NUCLEOTIDE SEQUENCE [LARGE SCALE GENOMIC DNA]</scope>
</reference>
<protein>
    <submittedName>
        <fullName evidence="1">Uncharacterized protein</fullName>
    </submittedName>
</protein>
<accession>A0AAV1B0X3</accession>
<evidence type="ECO:0000313" key="1">
    <source>
        <dbReference type="EMBL" id="CAI8615069.1"/>
    </source>
</evidence>